<feature type="domain" description="Methyl-accepting transducer" evidence="8">
    <location>
        <begin position="276"/>
        <end position="512"/>
    </location>
</feature>
<keyword evidence="11" id="KW-1185">Reference proteome</keyword>
<dbReference type="InterPro" id="IPR004089">
    <property type="entry name" value="MCPsignal_dom"/>
</dbReference>
<dbReference type="EMBL" id="JBHSNC010000051">
    <property type="protein sequence ID" value="MFC5531098.1"/>
    <property type="molecule type" value="Genomic_DNA"/>
</dbReference>
<evidence type="ECO:0000256" key="7">
    <source>
        <dbReference type="SAM" id="Phobius"/>
    </source>
</evidence>
<dbReference type="PROSITE" id="PS50885">
    <property type="entry name" value="HAMP"/>
    <property type="match status" value="1"/>
</dbReference>
<dbReference type="PANTHER" id="PTHR32089">
    <property type="entry name" value="METHYL-ACCEPTING CHEMOTAXIS PROTEIN MCPB"/>
    <property type="match status" value="1"/>
</dbReference>
<sequence>MSIRNKLISAFAVLSLLLLSLAIMTNLYLEHSRSAQQETVADGELRYTLKNLQYRLAGMSNDERAYIMMQDSQYTSEITAKGLEVTAIIDRLKSDSTLSDADKSSVDQIEELYADYTKESQKAIDLVLAGQLTEAKLVHFDEERAARKKLDQVTAEAVDRLNAEIASDNKIQKSNDKKEQTLMYGFFIAGVLLSIVVAFLIIRAITKPLAAMNGQMREIADGKGDLSREIIVRSRDEIGTLADSFNRMLRNLRGIMSQAQDTAIQVAASSEELTASAEQTTRATEQIVEATNQIADSSTTEQNHVAEAVTAIQQISNGIYEVSASNDEVSRLAQAASEASAEGTKSVREVLTDMQVLDETVQQAAVVIQSLGNRSQEIQGIAIMITDLAYRTNLLSLNAGIEAARAGEHGRGFAVVALEIRKLAEESRKSAEQIGSLIEDIVTDTGYAVGAMNAGTAKVTQSLTKADTVDRALTVIEEHVNAVTARVDHTAATTQELAASSKQIVSLMEDIADAGNEVTAACQNNSASTEEQLATMEEISSSSQALSKLAEDLNNVLSRFKLH</sequence>
<feature type="domain" description="HAMP" evidence="9">
    <location>
        <begin position="203"/>
        <end position="257"/>
    </location>
</feature>
<comment type="subcellular location">
    <subcellularLocation>
        <location evidence="1">Cell membrane</location>
    </subcellularLocation>
</comment>
<name>A0ABW0R2Z6_9BACL</name>
<evidence type="ECO:0000259" key="8">
    <source>
        <dbReference type="PROSITE" id="PS50111"/>
    </source>
</evidence>
<keyword evidence="2" id="KW-1003">Cell membrane</keyword>
<dbReference type="Gene3D" id="1.10.287.950">
    <property type="entry name" value="Methyl-accepting chemotaxis protein"/>
    <property type="match status" value="1"/>
</dbReference>
<comment type="caution">
    <text evidence="10">The sequence shown here is derived from an EMBL/GenBank/DDBJ whole genome shotgun (WGS) entry which is preliminary data.</text>
</comment>
<organism evidence="10 11">
    <name type="scientific">Cohnella yongneupensis</name>
    <dbReference type="NCBI Taxonomy" id="425006"/>
    <lineage>
        <taxon>Bacteria</taxon>
        <taxon>Bacillati</taxon>
        <taxon>Bacillota</taxon>
        <taxon>Bacilli</taxon>
        <taxon>Bacillales</taxon>
        <taxon>Paenibacillaceae</taxon>
        <taxon>Cohnella</taxon>
    </lineage>
</organism>
<dbReference type="PROSITE" id="PS50111">
    <property type="entry name" value="CHEMOTAXIS_TRANSDUC_2"/>
    <property type="match status" value="1"/>
</dbReference>
<evidence type="ECO:0000256" key="1">
    <source>
        <dbReference type="ARBA" id="ARBA00004236"/>
    </source>
</evidence>
<evidence type="ECO:0000256" key="3">
    <source>
        <dbReference type="ARBA" id="ARBA00023136"/>
    </source>
</evidence>
<proteinExistence type="inferred from homology"/>
<dbReference type="Proteomes" id="UP001596108">
    <property type="component" value="Unassembled WGS sequence"/>
</dbReference>
<comment type="similarity">
    <text evidence="5">Belongs to the methyl-accepting chemotaxis (MCP) protein family.</text>
</comment>
<dbReference type="PANTHER" id="PTHR32089:SF112">
    <property type="entry name" value="LYSOZYME-LIKE PROTEIN-RELATED"/>
    <property type="match status" value="1"/>
</dbReference>
<dbReference type="Gene3D" id="6.10.340.10">
    <property type="match status" value="1"/>
</dbReference>
<keyword evidence="7" id="KW-1133">Transmembrane helix</keyword>
<dbReference type="CDD" id="cd06225">
    <property type="entry name" value="HAMP"/>
    <property type="match status" value="1"/>
</dbReference>
<dbReference type="SUPFAM" id="SSF58104">
    <property type="entry name" value="Methyl-accepting chemotaxis protein (MCP) signaling domain"/>
    <property type="match status" value="1"/>
</dbReference>
<accession>A0ABW0R2Z6</accession>
<dbReference type="PRINTS" id="PR00260">
    <property type="entry name" value="CHEMTRNSDUCR"/>
</dbReference>
<dbReference type="Pfam" id="PF00672">
    <property type="entry name" value="HAMP"/>
    <property type="match status" value="1"/>
</dbReference>
<keyword evidence="3 7" id="KW-0472">Membrane</keyword>
<evidence type="ECO:0000259" key="9">
    <source>
        <dbReference type="PROSITE" id="PS50885"/>
    </source>
</evidence>
<keyword evidence="4 6" id="KW-0807">Transducer</keyword>
<dbReference type="Pfam" id="PF00015">
    <property type="entry name" value="MCPsignal"/>
    <property type="match status" value="1"/>
</dbReference>
<evidence type="ECO:0000313" key="11">
    <source>
        <dbReference type="Proteomes" id="UP001596108"/>
    </source>
</evidence>
<protein>
    <submittedName>
        <fullName evidence="10">Methyl-accepting chemotaxis protein</fullName>
    </submittedName>
</protein>
<gene>
    <name evidence="10" type="ORF">ACFPQ4_16895</name>
</gene>
<evidence type="ECO:0000256" key="4">
    <source>
        <dbReference type="ARBA" id="ARBA00023224"/>
    </source>
</evidence>
<evidence type="ECO:0000256" key="6">
    <source>
        <dbReference type="PROSITE-ProRule" id="PRU00284"/>
    </source>
</evidence>
<keyword evidence="7" id="KW-0812">Transmembrane</keyword>
<dbReference type="InterPro" id="IPR004090">
    <property type="entry name" value="Chemotax_Me-accpt_rcpt"/>
</dbReference>
<dbReference type="InterPro" id="IPR024478">
    <property type="entry name" value="HlyB_4HB_MCP"/>
</dbReference>
<evidence type="ECO:0000256" key="2">
    <source>
        <dbReference type="ARBA" id="ARBA00022475"/>
    </source>
</evidence>
<dbReference type="Pfam" id="PF12729">
    <property type="entry name" value="4HB_MCP_1"/>
    <property type="match status" value="1"/>
</dbReference>
<dbReference type="SMART" id="SM00283">
    <property type="entry name" value="MA"/>
    <property type="match status" value="1"/>
</dbReference>
<dbReference type="RefSeq" id="WP_378113040.1">
    <property type="nucleotide sequence ID" value="NZ_JBHSNC010000051.1"/>
</dbReference>
<reference evidence="11" key="1">
    <citation type="journal article" date="2019" name="Int. J. Syst. Evol. Microbiol.">
        <title>The Global Catalogue of Microorganisms (GCM) 10K type strain sequencing project: providing services to taxonomists for standard genome sequencing and annotation.</title>
        <authorList>
            <consortium name="The Broad Institute Genomics Platform"/>
            <consortium name="The Broad Institute Genome Sequencing Center for Infectious Disease"/>
            <person name="Wu L."/>
            <person name="Ma J."/>
        </authorList>
    </citation>
    <scope>NUCLEOTIDE SEQUENCE [LARGE SCALE GENOMIC DNA]</scope>
    <source>
        <strain evidence="11">CGMCC 1.18578</strain>
    </source>
</reference>
<evidence type="ECO:0000256" key="5">
    <source>
        <dbReference type="ARBA" id="ARBA00029447"/>
    </source>
</evidence>
<evidence type="ECO:0000313" key="10">
    <source>
        <dbReference type="EMBL" id="MFC5531098.1"/>
    </source>
</evidence>
<dbReference type="InterPro" id="IPR003660">
    <property type="entry name" value="HAMP_dom"/>
</dbReference>
<dbReference type="SMART" id="SM00304">
    <property type="entry name" value="HAMP"/>
    <property type="match status" value="1"/>
</dbReference>
<feature type="transmembrane region" description="Helical" evidence="7">
    <location>
        <begin position="182"/>
        <end position="202"/>
    </location>
</feature>